<feature type="transmembrane region" description="Helical" evidence="2">
    <location>
        <begin position="202"/>
        <end position="219"/>
    </location>
</feature>
<keyword evidence="2" id="KW-1133">Transmembrane helix</keyword>
<evidence type="ECO:0000313" key="3">
    <source>
        <dbReference type="EMBL" id="KJJ83258.1"/>
    </source>
</evidence>
<sequence length="1012" mass="110389">MYSEGDLEITLYAMERYIRNAQVSGLQTTTALAEEGTGNGTGNESSDGAIIANGTQDGSAPADNLGISGAYSTFGTSSELDGSASAPSAASASAVGAASSALSLKVTFDELKTLVAFGARVIAHLTRGHYVLIQSIDEDGTVHYYEMNAGPNGEEMKSDSETFQMSFSGNILSDRAPPTLSETCKILTAQEALKVRGNFEPLTLLIIALSVISAALSFIDNEICQLISQILGIATLAFSVFNVIMKLPLIISNFTNGLLQATTWIANVTTNGLDVMTTAIKGLCGNIENIAGNAILEGIKGISYNIAVTQGLSFFNINSDVSRVTAAIMTGGYLRPDNYFAGAFLAGARETVSIVGRETGLDPYVTQLIGTAGYAIGDAFLTGIDVSEMLPDGTKIIKHLTGFDALRESLKTTILPNITSELAYIGVTKLGETIGLDPRISYLAGIGLRSSIRAGFGSDTGGGESIFDAEKLLKGALDGMAQGVSSIGINYLVEESRIDPLLANIGFSAIALGINGTLQAMFSGDNNFDIFKFMTDTYKKNALVFLGTGASNDSWMKAVYMSQIENFSEIIKTRGIVDALNSYGTGFFNGIAINAVTTAGFSIGEYFKEKWDRGEKEQIILRDGRVVDGVRAENTETILLFDSNGNIVGLKDEEKFIYGEIGIDGQNKMAILNGYIEGEYIAGLGVYMDVEKGYVTNARIIAPDTGETLYWIRPGEGESYLSFDNYDDYINYEIEEISNKKFSVTFIEDDVYKVREELEFQDLSEENKRALEDLGLRDIDSLGYFAFEISPEDQLYRANMAMELNEDIKNFITLYPSLAPEVLKIFIEETKDLPIYGLLNREMMKSLTSDYAGDKKIDLNGFRKYDEVENVLKENYDSNKTQSIMFNIKTIRGMIKDVDLIDANANLLLGIKTQFYTENGMLMEVSGYTGEHFIKGSDELYFDEDKNLVDVTFNIKNGEEVEAVVSKKLLNSFTRTIISSSGNIKNEAGTYQVFSNTNLETNTYQFVYRKFI</sequence>
<evidence type="ECO:0000313" key="4">
    <source>
        <dbReference type="Proteomes" id="UP000033428"/>
    </source>
</evidence>
<name>A0A0F0CIY9_9BACT</name>
<keyword evidence="2" id="KW-0812">Transmembrane</keyword>
<feature type="region of interest" description="Disordered" evidence="1">
    <location>
        <begin position="33"/>
        <end position="55"/>
    </location>
</feature>
<keyword evidence="2" id="KW-0472">Membrane</keyword>
<gene>
    <name evidence="3" type="ORF">OMAG_002932</name>
</gene>
<protein>
    <submittedName>
        <fullName evidence="3">Membrane protein</fullName>
    </submittedName>
</protein>
<dbReference type="Proteomes" id="UP000033428">
    <property type="component" value="Unassembled WGS sequence"/>
</dbReference>
<keyword evidence="4" id="KW-1185">Reference proteome</keyword>
<proteinExistence type="predicted"/>
<dbReference type="AlphaFoldDB" id="A0A0F0CIY9"/>
<dbReference type="EMBL" id="JYNY01000634">
    <property type="protein sequence ID" value="KJJ83258.1"/>
    <property type="molecule type" value="Genomic_DNA"/>
</dbReference>
<evidence type="ECO:0000256" key="1">
    <source>
        <dbReference type="SAM" id="MobiDB-lite"/>
    </source>
</evidence>
<organism evidence="3 4">
    <name type="scientific">Candidatus Omnitrophus magneticus</name>
    <dbReference type="NCBI Taxonomy" id="1609969"/>
    <lineage>
        <taxon>Bacteria</taxon>
        <taxon>Pseudomonadati</taxon>
        <taxon>Candidatus Omnitrophota</taxon>
        <taxon>Candidatus Omnitrophus</taxon>
    </lineage>
</organism>
<reference evidence="3 4" key="1">
    <citation type="submission" date="2015-02" db="EMBL/GenBank/DDBJ databases">
        <title>Single-cell genomics of uncultivated deep-branching MTB reveals a conserved set of magnetosome genes.</title>
        <authorList>
            <person name="Kolinko S."/>
            <person name="Richter M."/>
            <person name="Glockner F.O."/>
            <person name="Brachmann A."/>
            <person name="Schuler D."/>
        </authorList>
    </citation>
    <scope>NUCLEOTIDE SEQUENCE [LARGE SCALE GENOMIC DNA]</scope>
    <source>
        <strain evidence="3">SKK-01</strain>
    </source>
</reference>
<accession>A0A0F0CIY9</accession>
<evidence type="ECO:0000256" key="2">
    <source>
        <dbReference type="SAM" id="Phobius"/>
    </source>
</evidence>
<feature type="transmembrane region" description="Helical" evidence="2">
    <location>
        <begin position="226"/>
        <end position="245"/>
    </location>
</feature>
<comment type="caution">
    <text evidence="3">The sequence shown here is derived from an EMBL/GenBank/DDBJ whole genome shotgun (WGS) entry which is preliminary data.</text>
</comment>